<evidence type="ECO:0000256" key="1">
    <source>
        <dbReference type="SAM" id="Phobius"/>
    </source>
</evidence>
<dbReference type="Proteomes" id="UP001634007">
    <property type="component" value="Unassembled WGS sequence"/>
</dbReference>
<reference evidence="2 3" key="1">
    <citation type="submission" date="2024-11" db="EMBL/GenBank/DDBJ databases">
        <title>Chromosome-level genome assembly of Eucalyptus globulus Labill. provides insights into its genome evolution.</title>
        <authorList>
            <person name="Li X."/>
        </authorList>
    </citation>
    <scope>NUCLEOTIDE SEQUENCE [LARGE SCALE GENOMIC DNA]</scope>
    <source>
        <strain evidence="2">CL2024</strain>
        <tissue evidence="2">Fresh tender leaves</tissue>
    </source>
</reference>
<keyword evidence="3" id="KW-1185">Reference proteome</keyword>
<keyword evidence="1" id="KW-0472">Membrane</keyword>
<evidence type="ECO:0000313" key="2">
    <source>
        <dbReference type="EMBL" id="KAL3719670.1"/>
    </source>
</evidence>
<dbReference type="PANTHER" id="PTHR31170:SF18">
    <property type="entry name" value="(WILD MALAYSIAN BANANA) HYPOTHETICAL PROTEIN"/>
    <property type="match status" value="1"/>
</dbReference>
<comment type="caution">
    <text evidence="2">The sequence shown here is derived from an EMBL/GenBank/DDBJ whole genome shotgun (WGS) entry which is preliminary data.</text>
</comment>
<organism evidence="2 3">
    <name type="scientific">Eucalyptus globulus</name>
    <name type="common">Tasmanian blue gum</name>
    <dbReference type="NCBI Taxonomy" id="34317"/>
    <lineage>
        <taxon>Eukaryota</taxon>
        <taxon>Viridiplantae</taxon>
        <taxon>Streptophyta</taxon>
        <taxon>Embryophyta</taxon>
        <taxon>Tracheophyta</taxon>
        <taxon>Spermatophyta</taxon>
        <taxon>Magnoliopsida</taxon>
        <taxon>eudicotyledons</taxon>
        <taxon>Gunneridae</taxon>
        <taxon>Pentapetalae</taxon>
        <taxon>rosids</taxon>
        <taxon>malvids</taxon>
        <taxon>Myrtales</taxon>
        <taxon>Myrtaceae</taxon>
        <taxon>Myrtoideae</taxon>
        <taxon>Eucalypteae</taxon>
        <taxon>Eucalyptus</taxon>
    </lineage>
</organism>
<dbReference type="AlphaFoldDB" id="A0ABD3J2D4"/>
<accession>A0ABD3J2D4</accession>
<protein>
    <submittedName>
        <fullName evidence="2">Uncharacterized protein</fullName>
    </submittedName>
</protein>
<dbReference type="PANTHER" id="PTHR31170">
    <property type="entry name" value="BNAC04G53230D PROTEIN"/>
    <property type="match status" value="1"/>
</dbReference>
<dbReference type="EMBL" id="JBJKBG010000010">
    <property type="protein sequence ID" value="KAL3719670.1"/>
    <property type="molecule type" value="Genomic_DNA"/>
</dbReference>
<dbReference type="Pfam" id="PF03140">
    <property type="entry name" value="DUF247"/>
    <property type="match status" value="1"/>
</dbReference>
<gene>
    <name evidence="2" type="ORF">ACJRO7_004622</name>
</gene>
<sequence>MPPSDPNETNWIVQINESLKCMPTDELQYWKKRSIYRVPACVTDLNRKAFQPQAVSFGPYHHGKTHLRTMEDHKHRALLHFLRRSGKPLDPFLKSLREVARDLEESYDTLDLEWKEGGGDGEANRFLKVMITDGCFMLEILRSATQVVDDYEPDDPILYTHRMLSIMPYIWPDMLMLENQLPMLVLDRLVAVESDGKEDDEYVNRLILNYCFTGKRTVRIGKCLHVLDVVRKSLLLHEKPKLDKVGCEGLLLVQSATELKEHGIQLKKSNTGSLTDISFAGGVLSLPEIVVEEATESMFLNLIAFERFHVGTGNEVTSYIYFMDYIIANECDVTLLHTLGIVLNVLGSDKETTKLFPLLAKYTTIEPNSSLIAVCNEVNEYCNKPWNKWRANLIQTYFRSPWALLSLVAAIFLFALTIIQTTYTVLSY</sequence>
<feature type="transmembrane region" description="Helical" evidence="1">
    <location>
        <begin position="402"/>
        <end position="426"/>
    </location>
</feature>
<keyword evidence="1" id="KW-0812">Transmembrane</keyword>
<evidence type="ECO:0000313" key="3">
    <source>
        <dbReference type="Proteomes" id="UP001634007"/>
    </source>
</evidence>
<dbReference type="InterPro" id="IPR004158">
    <property type="entry name" value="DUF247_pln"/>
</dbReference>
<proteinExistence type="predicted"/>
<name>A0ABD3J2D4_EUCGL</name>
<keyword evidence="1" id="KW-1133">Transmembrane helix</keyword>